<keyword evidence="1" id="KW-1133">Transmembrane helix</keyword>
<evidence type="ECO:0000256" key="1">
    <source>
        <dbReference type="SAM" id="Phobius"/>
    </source>
</evidence>
<proteinExistence type="predicted"/>
<sequence>MNFKKFLPFLTLLSIVLVIYAIHRVIFYVLNIDTNTFHYSLEVLYLFFFLLSTVIFKILLIVKEKSFDNVGMSFLLATSVKMIFCYLIVRPLLHVPKPNSPIERVNFFVLFVVFLAIETLFTIRLVNEKG</sequence>
<comment type="caution">
    <text evidence="2">The sequence shown here is derived from an EMBL/GenBank/DDBJ whole genome shotgun (WGS) entry which is preliminary data.</text>
</comment>
<protein>
    <submittedName>
        <fullName evidence="2">Uncharacterized protein</fullName>
    </submittedName>
</protein>
<reference evidence="2 3" key="1">
    <citation type="submission" date="2018-04" db="EMBL/GenBank/DDBJ databases">
        <title>Flavobacterium sp. nov., isolated from glacier ice.</title>
        <authorList>
            <person name="Liu Q."/>
            <person name="Xin Y.-H."/>
        </authorList>
    </citation>
    <scope>NUCLEOTIDE SEQUENCE [LARGE SCALE GENOMIC DNA]</scope>
    <source>
        <strain evidence="2 3">LB2P30</strain>
    </source>
</reference>
<feature type="transmembrane region" description="Helical" evidence="1">
    <location>
        <begin position="74"/>
        <end position="93"/>
    </location>
</feature>
<accession>A0A2U1K3G1</accession>
<dbReference type="EMBL" id="QCZH01000001">
    <property type="protein sequence ID" value="PWA11513.1"/>
    <property type="molecule type" value="Genomic_DNA"/>
</dbReference>
<dbReference type="Proteomes" id="UP000245618">
    <property type="component" value="Unassembled WGS sequence"/>
</dbReference>
<keyword evidence="3" id="KW-1185">Reference proteome</keyword>
<feature type="transmembrane region" description="Helical" evidence="1">
    <location>
        <begin position="105"/>
        <end position="126"/>
    </location>
</feature>
<keyword evidence="1" id="KW-0812">Transmembrane</keyword>
<feature type="transmembrane region" description="Helical" evidence="1">
    <location>
        <begin position="7"/>
        <end position="31"/>
    </location>
</feature>
<evidence type="ECO:0000313" key="2">
    <source>
        <dbReference type="EMBL" id="PWA11513.1"/>
    </source>
</evidence>
<feature type="transmembrane region" description="Helical" evidence="1">
    <location>
        <begin position="43"/>
        <end position="62"/>
    </location>
</feature>
<gene>
    <name evidence="2" type="ORF">DB891_01500</name>
</gene>
<evidence type="ECO:0000313" key="3">
    <source>
        <dbReference type="Proteomes" id="UP000245618"/>
    </source>
</evidence>
<dbReference type="OrthoDB" id="1375605at2"/>
<organism evidence="2 3">
    <name type="scientific">Flavobacterium laiguense</name>
    <dbReference type="NCBI Taxonomy" id="2169409"/>
    <lineage>
        <taxon>Bacteria</taxon>
        <taxon>Pseudomonadati</taxon>
        <taxon>Bacteroidota</taxon>
        <taxon>Flavobacteriia</taxon>
        <taxon>Flavobacteriales</taxon>
        <taxon>Flavobacteriaceae</taxon>
        <taxon>Flavobacterium</taxon>
    </lineage>
</organism>
<name>A0A2U1K3G1_9FLAO</name>
<dbReference type="AlphaFoldDB" id="A0A2U1K3G1"/>
<keyword evidence="1" id="KW-0472">Membrane</keyword>